<evidence type="ECO:0000313" key="3">
    <source>
        <dbReference type="Proteomes" id="UP000076842"/>
    </source>
</evidence>
<keyword evidence="3" id="KW-1185">Reference proteome</keyword>
<dbReference type="InterPro" id="IPR051681">
    <property type="entry name" value="Ser/Thr_Kinases-Pseudokinases"/>
</dbReference>
<dbReference type="SUPFAM" id="SSF56112">
    <property type="entry name" value="Protein kinase-like (PK-like)"/>
    <property type="match status" value="1"/>
</dbReference>
<evidence type="ECO:0000313" key="2">
    <source>
        <dbReference type="EMBL" id="KZT57516.1"/>
    </source>
</evidence>
<dbReference type="OrthoDB" id="346907at2759"/>
<feature type="domain" description="Protein kinase" evidence="1">
    <location>
        <begin position="1"/>
        <end position="228"/>
    </location>
</feature>
<dbReference type="InParanoid" id="A0A165G2E4"/>
<dbReference type="Gene3D" id="1.10.510.10">
    <property type="entry name" value="Transferase(Phosphotransferase) domain 1"/>
    <property type="match status" value="1"/>
</dbReference>
<sequence length="228" mass="25488">MDREIRRWIALDHQNILPFLGTAVLDAEVEFPICFVSPWMDNGNIIKYLSSHPETDKIKLVSGVAEGLLYLHSQNPPIFHGAVKGDNILITQIGDSVLSDYGLTVFDAQTQGYTALPPEWARWSPPEFVFPAQYNMTSAETWAPATDVFSFGMAIYEILSGAPPFKAHSCYTARQEIQDGRRPDIAQSWMDGHQTSALVQVMTDCWKQERDQRPSTAGIAAILRASRT</sequence>
<proteinExistence type="predicted"/>
<name>A0A165G2E4_9BASI</name>
<keyword evidence="2" id="KW-0808">Transferase</keyword>
<organism evidence="2 3">
    <name type="scientific">Calocera cornea HHB12733</name>
    <dbReference type="NCBI Taxonomy" id="1353952"/>
    <lineage>
        <taxon>Eukaryota</taxon>
        <taxon>Fungi</taxon>
        <taxon>Dikarya</taxon>
        <taxon>Basidiomycota</taxon>
        <taxon>Agaricomycotina</taxon>
        <taxon>Dacrymycetes</taxon>
        <taxon>Dacrymycetales</taxon>
        <taxon>Dacrymycetaceae</taxon>
        <taxon>Calocera</taxon>
    </lineage>
</organism>
<dbReference type="STRING" id="1353952.A0A165G2E4"/>
<dbReference type="Proteomes" id="UP000076842">
    <property type="component" value="Unassembled WGS sequence"/>
</dbReference>
<evidence type="ECO:0000259" key="1">
    <source>
        <dbReference type="PROSITE" id="PS50011"/>
    </source>
</evidence>
<dbReference type="AlphaFoldDB" id="A0A165G2E4"/>
<dbReference type="GO" id="GO:0004674">
    <property type="term" value="F:protein serine/threonine kinase activity"/>
    <property type="evidence" value="ECO:0007669"/>
    <property type="project" value="TreeGrafter"/>
</dbReference>
<dbReference type="PIRSF" id="PIRSF000654">
    <property type="entry name" value="Integrin-linked_kinase"/>
    <property type="match status" value="1"/>
</dbReference>
<dbReference type="InterPro" id="IPR001245">
    <property type="entry name" value="Ser-Thr/Tyr_kinase_cat_dom"/>
</dbReference>
<accession>A0A165G2E4</accession>
<dbReference type="InterPro" id="IPR011009">
    <property type="entry name" value="Kinase-like_dom_sf"/>
</dbReference>
<protein>
    <submittedName>
        <fullName evidence="2">Kinase-like protein</fullName>
    </submittedName>
</protein>
<keyword evidence="2" id="KW-0418">Kinase</keyword>
<dbReference type="PROSITE" id="PS50011">
    <property type="entry name" value="PROTEIN_KINASE_DOM"/>
    <property type="match status" value="1"/>
</dbReference>
<dbReference type="PANTHER" id="PTHR44329">
    <property type="entry name" value="SERINE/THREONINE-PROTEIN KINASE TNNI3K-RELATED"/>
    <property type="match status" value="1"/>
</dbReference>
<dbReference type="Pfam" id="PF07714">
    <property type="entry name" value="PK_Tyr_Ser-Thr"/>
    <property type="match status" value="1"/>
</dbReference>
<gene>
    <name evidence="2" type="ORF">CALCODRAFT_275448</name>
</gene>
<reference evidence="2 3" key="1">
    <citation type="journal article" date="2016" name="Mol. Biol. Evol.">
        <title>Comparative Genomics of Early-Diverging Mushroom-Forming Fungi Provides Insights into the Origins of Lignocellulose Decay Capabilities.</title>
        <authorList>
            <person name="Nagy L.G."/>
            <person name="Riley R."/>
            <person name="Tritt A."/>
            <person name="Adam C."/>
            <person name="Daum C."/>
            <person name="Floudas D."/>
            <person name="Sun H."/>
            <person name="Yadav J.S."/>
            <person name="Pangilinan J."/>
            <person name="Larsson K.H."/>
            <person name="Matsuura K."/>
            <person name="Barry K."/>
            <person name="Labutti K."/>
            <person name="Kuo R."/>
            <person name="Ohm R.A."/>
            <person name="Bhattacharya S.S."/>
            <person name="Shirouzu T."/>
            <person name="Yoshinaga Y."/>
            <person name="Martin F.M."/>
            <person name="Grigoriev I.V."/>
            <person name="Hibbett D.S."/>
        </authorList>
    </citation>
    <scope>NUCLEOTIDE SEQUENCE [LARGE SCALE GENOMIC DNA]</scope>
    <source>
        <strain evidence="2 3">HHB12733</strain>
    </source>
</reference>
<dbReference type="PANTHER" id="PTHR44329:SF214">
    <property type="entry name" value="PROTEIN KINASE DOMAIN-CONTAINING PROTEIN"/>
    <property type="match status" value="1"/>
</dbReference>
<dbReference type="GO" id="GO:0005524">
    <property type="term" value="F:ATP binding"/>
    <property type="evidence" value="ECO:0007669"/>
    <property type="project" value="InterPro"/>
</dbReference>
<dbReference type="InterPro" id="IPR000719">
    <property type="entry name" value="Prot_kinase_dom"/>
</dbReference>
<dbReference type="EMBL" id="KV423962">
    <property type="protein sequence ID" value="KZT57516.1"/>
    <property type="molecule type" value="Genomic_DNA"/>
</dbReference>